<organism evidence="2 3">
    <name type="scientific">Nelumbo nucifera</name>
    <name type="common">Sacred lotus</name>
    <dbReference type="NCBI Taxonomy" id="4432"/>
    <lineage>
        <taxon>Eukaryota</taxon>
        <taxon>Viridiplantae</taxon>
        <taxon>Streptophyta</taxon>
        <taxon>Embryophyta</taxon>
        <taxon>Tracheophyta</taxon>
        <taxon>Spermatophyta</taxon>
        <taxon>Magnoliopsida</taxon>
        <taxon>Proteales</taxon>
        <taxon>Nelumbonaceae</taxon>
        <taxon>Nelumbo</taxon>
    </lineage>
</organism>
<sequence length="88" mass="9245">MGGNPSSMNFNTVTIGTACANVYEGNKLDLTCQGGRTLSQIRFASFGDPQGICGSFAKGCCEANNDILSLVGKVLSLSQHTFAFLLSF</sequence>
<evidence type="ECO:0000313" key="2">
    <source>
        <dbReference type="EMBL" id="DAD48713.1"/>
    </source>
</evidence>
<protein>
    <recommendedName>
        <fullName evidence="1">SUEL-type lectin domain-containing protein</fullName>
    </recommendedName>
</protein>
<dbReference type="Proteomes" id="UP000607653">
    <property type="component" value="Unassembled WGS sequence"/>
</dbReference>
<accession>A0A822ZUR8</accession>
<dbReference type="PROSITE" id="PS50228">
    <property type="entry name" value="SUEL_LECTIN"/>
    <property type="match status" value="1"/>
</dbReference>
<evidence type="ECO:0000313" key="3">
    <source>
        <dbReference type="Proteomes" id="UP000607653"/>
    </source>
</evidence>
<reference evidence="2 3" key="1">
    <citation type="journal article" date="2020" name="Mol. Biol. Evol.">
        <title>Distinct Expression and Methylation Patterns for Genes with Different Fates following a Single Whole-Genome Duplication in Flowering Plants.</title>
        <authorList>
            <person name="Shi T."/>
            <person name="Rahmani R.S."/>
            <person name="Gugger P.F."/>
            <person name="Wang M."/>
            <person name="Li H."/>
            <person name="Zhang Y."/>
            <person name="Li Z."/>
            <person name="Wang Q."/>
            <person name="Van de Peer Y."/>
            <person name="Marchal K."/>
            <person name="Chen J."/>
        </authorList>
    </citation>
    <scope>NUCLEOTIDE SEQUENCE [LARGE SCALE GENOMIC DNA]</scope>
    <source>
        <tissue evidence="2">Leaf</tissue>
    </source>
</reference>
<proteinExistence type="predicted"/>
<dbReference type="InterPro" id="IPR000922">
    <property type="entry name" value="Lectin_gal-bd_dom"/>
</dbReference>
<feature type="domain" description="SUEL-type lectin" evidence="1">
    <location>
        <begin position="22"/>
        <end position="73"/>
    </location>
</feature>
<dbReference type="AlphaFoldDB" id="A0A822ZUR8"/>
<dbReference type="GO" id="GO:0030246">
    <property type="term" value="F:carbohydrate binding"/>
    <property type="evidence" value="ECO:0007669"/>
    <property type="project" value="InterPro"/>
</dbReference>
<keyword evidence="3" id="KW-1185">Reference proteome</keyword>
<dbReference type="EMBL" id="DUZY01000008">
    <property type="protein sequence ID" value="DAD48713.1"/>
    <property type="molecule type" value="Genomic_DNA"/>
</dbReference>
<evidence type="ECO:0000259" key="1">
    <source>
        <dbReference type="PROSITE" id="PS50228"/>
    </source>
</evidence>
<gene>
    <name evidence="2" type="ORF">HUJ06_018650</name>
</gene>
<comment type="caution">
    <text evidence="2">The sequence shown here is derived from an EMBL/GenBank/DDBJ whole genome shotgun (WGS) entry which is preliminary data.</text>
</comment>
<name>A0A822ZUR8_NELNU</name>